<evidence type="ECO:0000313" key="2">
    <source>
        <dbReference type="Proteomes" id="UP000016933"/>
    </source>
</evidence>
<protein>
    <submittedName>
        <fullName evidence="1">Uncharacterized protein</fullName>
    </submittedName>
</protein>
<sequence length="57" mass="6079">MQSLPVVQLDSKARKSHASSIIFASRHTSHVPDGCLFMMGSLVEAVASASLMLKHAV</sequence>
<proteinExistence type="predicted"/>
<reference evidence="1 2" key="2">
    <citation type="journal article" date="2012" name="PLoS Pathog.">
        <title>Diverse lifestyles and strategies of plant pathogenesis encoded in the genomes of eighteen Dothideomycetes fungi.</title>
        <authorList>
            <person name="Ohm R.A."/>
            <person name="Feau N."/>
            <person name="Henrissat B."/>
            <person name="Schoch C.L."/>
            <person name="Horwitz B.A."/>
            <person name="Barry K.W."/>
            <person name="Condon B.J."/>
            <person name="Copeland A.C."/>
            <person name="Dhillon B."/>
            <person name="Glaser F."/>
            <person name="Hesse C.N."/>
            <person name="Kosti I."/>
            <person name="LaButti K."/>
            <person name="Lindquist E.A."/>
            <person name="Lucas S."/>
            <person name="Salamov A.A."/>
            <person name="Bradshaw R.E."/>
            <person name="Ciuffetti L."/>
            <person name="Hamelin R.C."/>
            <person name="Kema G.H.J."/>
            <person name="Lawrence C."/>
            <person name="Scott J.A."/>
            <person name="Spatafora J.W."/>
            <person name="Turgeon B.G."/>
            <person name="de Wit P.J.G.M."/>
            <person name="Zhong S."/>
            <person name="Goodwin S.B."/>
            <person name="Grigoriev I.V."/>
        </authorList>
    </citation>
    <scope>NUCLEOTIDE SEQUENCE [LARGE SCALE GENOMIC DNA]</scope>
    <source>
        <strain evidence="2">NZE10 / CBS 128990</strain>
    </source>
</reference>
<keyword evidence="2" id="KW-1185">Reference proteome</keyword>
<name>N1PKK5_DOTSN</name>
<evidence type="ECO:0000313" key="1">
    <source>
        <dbReference type="EMBL" id="EME41831.1"/>
    </source>
</evidence>
<gene>
    <name evidence="1" type="ORF">DOTSEDRAFT_74032</name>
</gene>
<organism evidence="1 2">
    <name type="scientific">Dothistroma septosporum (strain NZE10 / CBS 128990)</name>
    <name type="common">Red band needle blight fungus</name>
    <name type="synonym">Mycosphaerella pini</name>
    <dbReference type="NCBI Taxonomy" id="675120"/>
    <lineage>
        <taxon>Eukaryota</taxon>
        <taxon>Fungi</taxon>
        <taxon>Dikarya</taxon>
        <taxon>Ascomycota</taxon>
        <taxon>Pezizomycotina</taxon>
        <taxon>Dothideomycetes</taxon>
        <taxon>Dothideomycetidae</taxon>
        <taxon>Mycosphaerellales</taxon>
        <taxon>Mycosphaerellaceae</taxon>
        <taxon>Dothistroma</taxon>
    </lineage>
</organism>
<dbReference type="AlphaFoldDB" id="N1PKK5"/>
<dbReference type="EMBL" id="KB446542">
    <property type="protein sequence ID" value="EME41831.1"/>
    <property type="molecule type" value="Genomic_DNA"/>
</dbReference>
<reference evidence="2" key="1">
    <citation type="journal article" date="2012" name="PLoS Genet.">
        <title>The genomes of the fungal plant pathogens Cladosporium fulvum and Dothistroma septosporum reveal adaptation to different hosts and lifestyles but also signatures of common ancestry.</title>
        <authorList>
            <person name="de Wit P.J.G.M."/>
            <person name="van der Burgt A."/>
            <person name="Oekmen B."/>
            <person name="Stergiopoulos I."/>
            <person name="Abd-Elsalam K.A."/>
            <person name="Aerts A.L."/>
            <person name="Bahkali A.H."/>
            <person name="Beenen H.G."/>
            <person name="Chettri P."/>
            <person name="Cox M.P."/>
            <person name="Datema E."/>
            <person name="de Vries R.P."/>
            <person name="Dhillon B."/>
            <person name="Ganley A.R."/>
            <person name="Griffiths S.A."/>
            <person name="Guo Y."/>
            <person name="Hamelin R.C."/>
            <person name="Henrissat B."/>
            <person name="Kabir M.S."/>
            <person name="Jashni M.K."/>
            <person name="Kema G."/>
            <person name="Klaubauf S."/>
            <person name="Lapidus A."/>
            <person name="Levasseur A."/>
            <person name="Lindquist E."/>
            <person name="Mehrabi R."/>
            <person name="Ohm R.A."/>
            <person name="Owen T.J."/>
            <person name="Salamov A."/>
            <person name="Schwelm A."/>
            <person name="Schijlen E."/>
            <person name="Sun H."/>
            <person name="van den Burg H.A."/>
            <person name="van Ham R.C.H.J."/>
            <person name="Zhang S."/>
            <person name="Goodwin S.B."/>
            <person name="Grigoriev I.V."/>
            <person name="Collemare J."/>
            <person name="Bradshaw R.E."/>
        </authorList>
    </citation>
    <scope>NUCLEOTIDE SEQUENCE [LARGE SCALE GENOMIC DNA]</scope>
    <source>
        <strain evidence="2">NZE10 / CBS 128990</strain>
    </source>
</reference>
<accession>N1PKK5</accession>
<dbReference type="HOGENOM" id="CLU_2996484_0_0_1"/>
<dbReference type="Proteomes" id="UP000016933">
    <property type="component" value="Unassembled WGS sequence"/>
</dbReference>